<dbReference type="InterPro" id="IPR002219">
    <property type="entry name" value="PKC_DAG/PE"/>
</dbReference>
<dbReference type="GeneID" id="118461911"/>
<dbReference type="PANTHER" id="PTHR11255">
    <property type="entry name" value="DIACYLGLYCEROL KINASE"/>
    <property type="match status" value="1"/>
</dbReference>
<dbReference type="SUPFAM" id="SSF47769">
    <property type="entry name" value="SAM/Pointed domain"/>
    <property type="match status" value="1"/>
</dbReference>
<dbReference type="SUPFAM" id="SSF57889">
    <property type="entry name" value="Cysteine-rich domain"/>
    <property type="match status" value="2"/>
</dbReference>
<feature type="domain" description="Phorbol-ester/DAG-type" evidence="18">
    <location>
        <begin position="152"/>
        <end position="202"/>
    </location>
</feature>
<sequence length="1931" mass="216271">MATAQGSPRTGDESSESENETEPAKIFHRKLSTKKDVKSATAIKEGYLMKQTWSFQRWRRRYFRLKGHKLYYAKDSKSDLFDEIDLSNLCFAECSTKNANHSFQLITPTRSLVLCAESRREMEDWLQALKAASAREFFEPGPPDQHDFLSGHHHWYATSHARPTYCNVCREALSGVTSHGLSCEVCKCKVHKRCAAKAISNCKWTTLASVGKDIIEDTDGNIVMPHQWMEGNLPVSSKCIVCDKTCGSVLRLQDWRCLWCRSTVHTACRPSAPSACPLGPARVSMVPPTSLHSIGLDEAWDVCKPHGSFSPLLVFVNSKSGDNQGVKFLRRFKQLLNPAQVFDLISSGPGLGLRLFRHFDPFRILICSGDGSVGWVLSEIDHLKMQKQCQIAVLPLGTGNDLARVLGWGSSCDDDAHLPQLLERYEKASTKMLDRWSVMVFERDIGIASTRTPKMSISHYPDPLLSQYEDSALWHLQSIVYNEDTQIMLQSTRILCETVNDFIARVRETSSDEEQLSIKCDILRQKLGMLLDTLKDEEAGLHGDDELFRTLKEIAQKSASERPIDTKTIEKNEKDKLNSKERISRIDRRSEKEALLCRANSLKRAIHEVLELSDKSMPYAPQKRLSVPMNTLRANASSSDNSSVNTSPATLPPPGTISPSVSTSRLTCISPLPDMRRDSMDEHFFSTLNLPVPKQFADGGSRRSSGVPESYRISSIEELEENSVHTEPLRPAIDETDQQLLLEPPIEAESEAEGENAIDNQGKELDDPHQQQHSSATTTTTSDSQSTTAPYDFSFESDTKTVKCDLDPNSAFERLGFKPFKKTIEQHHLQHQQAAQQASAGQQQYRAAAETSTGQGAGAGGYLQFQPIEVYERNYYRNHPQYRSATGKGYLDRDALAPRPASGSNMLQVPTICIPSLEKPPENIYFSENITIIDTDLPERSSSDEVPGDGSDILSAISNEECSVTSEILDRQSDNNSQIHVGDIIQDLDNDRFSHIDSPETSDTTEALHGESLMDDISSVLGHDLLGALQDNTITEDTTTLCTLDHTRRRSFKNKQHHQQQQQQQQRKDVIELDQCGFENRVFDIDNRCDDQKVKEPRLCSLAKFVEGNDIARKSFKRPHRSTTGRVASNLASNNTASTGFANRLSVGEVEYENLKVFAGRASLLQPSVHGSPSDVSVSETDTVRSSGFEYKKLVCAPNAEDEDSLPDDELGERSSSDNDEQPKRATGDHCSEDADEEKENDDDDDGDDEEDAGRLDGNEHSKDDRSEKSLRMPGIPTINVVVEPPSPALSDELRSLRVPEIRRHSEHTPNLLAPREIDINRRHSNNNPNLLGFDSEHIRFLNCSPAASRRISSGSLLFKPEGLEGAKSNILGSSLGLFHFDKDSDAKEDKKKDEKEDKVKKLPIINPLVRLPSWPNVSTGTGFISKCLLANADTLCAAVSPLMDPDETLLEGYFEKAVMNNYFGIGIDAKISLDFHNKREEHPEKCRSRAKNYMWYGVLGSKQWLQKTYKNLEQKVQLECDGQRIPLPSLQGIVVLNIPSFMGGTNFWGSKKEDDCFLAQSFDDRILEVVAVFGSVQMAASRLINLQHHRIAQCQSVQINILGEECVPIQVDGEAWLQPPGMIRIIHKNRTQMLCRNRSLEVSLKSWQEKQRQHSISIAREQPSTASEHHVAPSEDMFSERETYLLLNFIECVSTLVKWVKFLIISHPSLQPNLYVVASKTADALESIHPGGKIIEGPNLRRQLTELVRCARQLYGDTCELLRERSHSLVLREDLETKLSVSLANMEMELNKCTLQEASDTGETRVYLNVLAPNEEVDHRKKQKPFWLRFRGSVSHGSHQQHHHQLAAATGAVAKATVTSRETVSNWGVGEVVTWLETMQLAEYVDSFIKNDIRGKELLTLARRDLKDLGVTKVGHVKRILQAIKDLGTG</sequence>
<dbReference type="CDD" id="cd20800">
    <property type="entry name" value="C1_DGK_typeII_rpt1"/>
    <property type="match status" value="1"/>
</dbReference>
<dbReference type="Gene3D" id="3.30.60.20">
    <property type="match status" value="2"/>
</dbReference>
<feature type="compositionally biased region" description="Acidic residues" evidence="16">
    <location>
        <begin position="1200"/>
        <end position="1211"/>
    </location>
</feature>
<evidence type="ECO:0000256" key="7">
    <source>
        <dbReference type="ARBA" id="ARBA00022679"/>
    </source>
</evidence>
<dbReference type="GO" id="GO:0008270">
    <property type="term" value="F:zinc ion binding"/>
    <property type="evidence" value="ECO:0007669"/>
    <property type="project" value="UniProtKB-KW"/>
</dbReference>
<dbReference type="CDD" id="cd09507">
    <property type="entry name" value="SAM_DGK-delta-eta"/>
    <property type="match status" value="1"/>
</dbReference>
<dbReference type="CDD" id="cd13274">
    <property type="entry name" value="PH_DGK_type2"/>
    <property type="match status" value="1"/>
</dbReference>
<feature type="domain" description="DAGKc" evidence="20">
    <location>
        <begin position="307"/>
        <end position="444"/>
    </location>
</feature>
<proteinExistence type="inferred from homology"/>
<dbReference type="InterPro" id="IPR001206">
    <property type="entry name" value="Diacylglycerol_kinase_cat_dom"/>
</dbReference>
<evidence type="ECO:0000256" key="8">
    <source>
        <dbReference type="ARBA" id="ARBA00022723"/>
    </source>
</evidence>
<evidence type="ECO:0000313" key="22">
    <source>
        <dbReference type="Proteomes" id="UP000069272"/>
    </source>
</evidence>
<feature type="compositionally biased region" description="Low complexity" evidence="16">
    <location>
        <begin position="771"/>
        <end position="789"/>
    </location>
</feature>
<evidence type="ECO:0000259" key="20">
    <source>
        <dbReference type="PROSITE" id="PS50146"/>
    </source>
</evidence>
<evidence type="ECO:0000256" key="15">
    <source>
        <dbReference type="RuleBase" id="RU361128"/>
    </source>
</evidence>
<name>A0A8W7K849_ANOAL</name>
<evidence type="ECO:0000256" key="1">
    <source>
        <dbReference type="ARBA" id="ARBA00001383"/>
    </source>
</evidence>
<comment type="catalytic activity">
    <reaction evidence="1 15">
        <text>a 1,2-diacyl-sn-glycerol + ATP = a 1,2-diacyl-sn-glycero-3-phosphate + ADP + H(+)</text>
        <dbReference type="Rhea" id="RHEA:10272"/>
        <dbReference type="ChEBI" id="CHEBI:15378"/>
        <dbReference type="ChEBI" id="CHEBI:17815"/>
        <dbReference type="ChEBI" id="CHEBI:30616"/>
        <dbReference type="ChEBI" id="CHEBI:58608"/>
        <dbReference type="ChEBI" id="CHEBI:456216"/>
        <dbReference type="EC" id="2.7.1.107"/>
    </reaction>
</comment>
<dbReference type="PROSITE" id="PS50105">
    <property type="entry name" value="SAM_DOMAIN"/>
    <property type="match status" value="1"/>
</dbReference>
<dbReference type="PROSITE" id="PS00479">
    <property type="entry name" value="ZF_DAG_PE_1"/>
    <property type="match status" value="1"/>
</dbReference>
<evidence type="ECO:0000256" key="10">
    <source>
        <dbReference type="ARBA" id="ARBA00022741"/>
    </source>
</evidence>
<dbReference type="GO" id="GO:0005886">
    <property type="term" value="C:plasma membrane"/>
    <property type="evidence" value="ECO:0007669"/>
    <property type="project" value="TreeGrafter"/>
</dbReference>
<keyword evidence="13" id="KW-0862">Zinc</keyword>
<dbReference type="Proteomes" id="UP000069272">
    <property type="component" value="Chromosome 2R"/>
</dbReference>
<accession>A0A8W7K849</accession>
<feature type="compositionally biased region" description="Acidic residues" evidence="16">
    <location>
        <begin position="1234"/>
        <end position="1252"/>
    </location>
</feature>
<dbReference type="GO" id="GO:0007200">
    <property type="term" value="P:phospholipase C-activating G protein-coupled receptor signaling pathway"/>
    <property type="evidence" value="ECO:0007669"/>
    <property type="project" value="InterPro"/>
</dbReference>
<dbReference type="InterPro" id="IPR054474">
    <property type="entry name" value="DGKD_4H"/>
</dbReference>
<comment type="function">
    <text evidence="2">Phosphorylates diacylglycerol (DAG) to generate phosphatidic acid (PA).</text>
</comment>
<dbReference type="PROSITE" id="PS50146">
    <property type="entry name" value="DAGK"/>
    <property type="match status" value="1"/>
</dbReference>
<dbReference type="OrthoDB" id="196165at2759"/>
<dbReference type="FunFam" id="3.30.60.20:FF:000029">
    <property type="entry name" value="Diacylglycerol kinase"/>
    <property type="match status" value="1"/>
</dbReference>
<evidence type="ECO:0000256" key="12">
    <source>
        <dbReference type="ARBA" id="ARBA00022777"/>
    </source>
</evidence>
<dbReference type="RefSeq" id="XP_035783658.1">
    <property type="nucleotide sequence ID" value="XM_035927765.1"/>
</dbReference>
<dbReference type="InterPro" id="IPR017438">
    <property type="entry name" value="ATP-NAD_kinase_N"/>
</dbReference>
<protein>
    <recommendedName>
        <fullName evidence="15">Diacylglycerol kinase</fullName>
        <shortName evidence="15">DAG kinase</shortName>
        <ecNumber evidence="15">2.7.1.107</ecNumber>
    </recommendedName>
</protein>
<keyword evidence="7 15" id="KW-0808">Transferase</keyword>
<organism evidence="21 22">
    <name type="scientific">Anopheles albimanus</name>
    <name type="common">New world malaria mosquito</name>
    <dbReference type="NCBI Taxonomy" id="7167"/>
    <lineage>
        <taxon>Eukaryota</taxon>
        <taxon>Metazoa</taxon>
        <taxon>Ecdysozoa</taxon>
        <taxon>Arthropoda</taxon>
        <taxon>Hexapoda</taxon>
        <taxon>Insecta</taxon>
        <taxon>Pterygota</taxon>
        <taxon>Neoptera</taxon>
        <taxon>Endopterygota</taxon>
        <taxon>Diptera</taxon>
        <taxon>Nematocera</taxon>
        <taxon>Culicoidea</taxon>
        <taxon>Culicidae</taxon>
        <taxon>Anophelinae</taxon>
        <taxon>Anopheles</taxon>
    </lineage>
</organism>
<feature type="region of interest" description="Disordered" evidence="16">
    <location>
        <begin position="749"/>
        <end position="792"/>
    </location>
</feature>
<dbReference type="PROSITE" id="PS50081">
    <property type="entry name" value="ZF_DAG_PE_2"/>
    <property type="match status" value="2"/>
</dbReference>
<evidence type="ECO:0000256" key="9">
    <source>
        <dbReference type="ARBA" id="ARBA00022737"/>
    </source>
</evidence>
<evidence type="ECO:0000256" key="13">
    <source>
        <dbReference type="ARBA" id="ARBA00022833"/>
    </source>
</evidence>
<feature type="region of interest" description="Disordered" evidence="16">
    <location>
        <begin position="825"/>
        <end position="860"/>
    </location>
</feature>
<feature type="region of interest" description="Disordered" evidence="16">
    <location>
        <begin position="1"/>
        <end position="25"/>
    </location>
</feature>
<dbReference type="Pfam" id="PF00169">
    <property type="entry name" value="PH"/>
    <property type="match status" value="1"/>
</dbReference>
<comment type="subcellular location">
    <subcellularLocation>
        <location evidence="3">Cytoplasm</location>
    </subcellularLocation>
</comment>
<dbReference type="InterPro" id="IPR011993">
    <property type="entry name" value="PH-like_dom_sf"/>
</dbReference>
<evidence type="ECO:0000259" key="18">
    <source>
        <dbReference type="PROSITE" id="PS50081"/>
    </source>
</evidence>
<feature type="compositionally biased region" description="Low complexity" evidence="16">
    <location>
        <begin position="831"/>
        <end position="849"/>
    </location>
</feature>
<dbReference type="CDD" id="cd20852">
    <property type="entry name" value="C1_DGK_typeII_rpt2"/>
    <property type="match status" value="1"/>
</dbReference>
<reference evidence="21" key="2">
    <citation type="submission" date="2022-08" db="UniProtKB">
        <authorList>
            <consortium name="EnsemblMetazoa"/>
        </authorList>
    </citation>
    <scope>IDENTIFICATION</scope>
    <source>
        <strain evidence="21">STECLA/ALBI9_A</strain>
    </source>
</reference>
<evidence type="ECO:0000256" key="11">
    <source>
        <dbReference type="ARBA" id="ARBA00022771"/>
    </source>
</evidence>
<dbReference type="Gene3D" id="3.40.50.10330">
    <property type="entry name" value="Probable inorganic polyphosphate/atp-NAD kinase, domain 1"/>
    <property type="match status" value="1"/>
</dbReference>
<dbReference type="InterPro" id="IPR037607">
    <property type="entry name" value="DGK"/>
</dbReference>
<keyword evidence="22" id="KW-1185">Reference proteome</keyword>
<keyword evidence="10 15" id="KW-0547">Nucleotide-binding</keyword>
<keyword evidence="8" id="KW-0479">Metal-binding</keyword>
<evidence type="ECO:0000259" key="19">
    <source>
        <dbReference type="PROSITE" id="PS50105"/>
    </source>
</evidence>
<keyword evidence="9" id="KW-0677">Repeat</keyword>
<evidence type="ECO:0000313" key="21">
    <source>
        <dbReference type="EnsemblMetazoa" id="AALB016358-PA"/>
    </source>
</evidence>
<dbReference type="InterPro" id="IPR000756">
    <property type="entry name" value="Diacylglycerol_kin_accessory"/>
</dbReference>
<dbReference type="FunFam" id="3.40.50.10330:FF:000001">
    <property type="entry name" value="Diacylglycerol kinase"/>
    <property type="match status" value="1"/>
</dbReference>
<dbReference type="InterPro" id="IPR001849">
    <property type="entry name" value="PH_domain"/>
</dbReference>
<dbReference type="Pfam" id="PF00781">
    <property type="entry name" value="DAGK_cat"/>
    <property type="match status" value="1"/>
</dbReference>
<feature type="region of interest" description="Disordered" evidence="16">
    <location>
        <begin position="634"/>
        <end position="664"/>
    </location>
</feature>
<dbReference type="EC" id="2.7.1.107" evidence="15"/>
<dbReference type="GO" id="GO:0005524">
    <property type="term" value="F:ATP binding"/>
    <property type="evidence" value="ECO:0007669"/>
    <property type="project" value="UniProtKB-KW"/>
</dbReference>
<dbReference type="Pfam" id="PF00609">
    <property type="entry name" value="DAGK_acc"/>
    <property type="match status" value="1"/>
</dbReference>
<dbReference type="Pfam" id="PF00536">
    <property type="entry name" value="SAM_1"/>
    <property type="match status" value="1"/>
</dbReference>
<evidence type="ECO:0000256" key="2">
    <source>
        <dbReference type="ARBA" id="ARBA00002064"/>
    </source>
</evidence>
<dbReference type="InterPro" id="IPR046349">
    <property type="entry name" value="C1-like_sf"/>
</dbReference>
<dbReference type="EnsemblMetazoa" id="AALB016358-RA">
    <property type="protein sequence ID" value="AALB016358-PA"/>
    <property type="gene ID" value="AALB016358"/>
</dbReference>
<keyword evidence="6" id="KW-0597">Phosphoprotein</keyword>
<feature type="compositionally biased region" description="Basic and acidic residues" evidence="16">
    <location>
        <begin position="1212"/>
        <end position="1233"/>
    </location>
</feature>
<dbReference type="KEGG" id="aali:118461911"/>
<dbReference type="InterPro" id="IPR016064">
    <property type="entry name" value="NAD/diacylglycerol_kinase_sf"/>
</dbReference>
<dbReference type="PANTHER" id="PTHR11255:SF109">
    <property type="entry name" value="DIACYLGLYCEROL KINASE ETA"/>
    <property type="match status" value="1"/>
</dbReference>
<dbReference type="Gene3D" id="2.60.200.40">
    <property type="match status" value="1"/>
</dbReference>
<dbReference type="SUPFAM" id="SSF50729">
    <property type="entry name" value="PH domain-like"/>
    <property type="match status" value="1"/>
</dbReference>
<dbReference type="InterPro" id="IPR001660">
    <property type="entry name" value="SAM"/>
</dbReference>
<evidence type="ECO:0000256" key="6">
    <source>
        <dbReference type="ARBA" id="ARBA00022553"/>
    </source>
</evidence>
<feature type="domain" description="PH" evidence="17">
    <location>
        <begin position="41"/>
        <end position="134"/>
    </location>
</feature>
<evidence type="ECO:0000259" key="17">
    <source>
        <dbReference type="PROSITE" id="PS50003"/>
    </source>
</evidence>
<comment type="similarity">
    <text evidence="4 15">Belongs to the eukaryotic diacylglycerol kinase family.</text>
</comment>
<keyword evidence="14 15" id="KW-0067">ATP-binding</keyword>
<evidence type="ECO:0000256" key="5">
    <source>
        <dbReference type="ARBA" id="ARBA00022490"/>
    </source>
</evidence>
<evidence type="ECO:0000256" key="4">
    <source>
        <dbReference type="ARBA" id="ARBA00009280"/>
    </source>
</evidence>
<dbReference type="GO" id="GO:0005737">
    <property type="term" value="C:cytoplasm"/>
    <property type="evidence" value="ECO:0007669"/>
    <property type="project" value="UniProtKB-SubCell"/>
</dbReference>
<evidence type="ECO:0000256" key="14">
    <source>
        <dbReference type="ARBA" id="ARBA00022840"/>
    </source>
</evidence>
<dbReference type="SMART" id="SM00233">
    <property type="entry name" value="PH"/>
    <property type="match status" value="1"/>
</dbReference>
<keyword evidence="11" id="KW-0863">Zinc-finger</keyword>
<evidence type="ECO:0000256" key="16">
    <source>
        <dbReference type="SAM" id="MobiDB-lite"/>
    </source>
</evidence>
<feature type="domain" description="Phorbol-ester/DAG-type" evidence="18">
    <location>
        <begin position="225"/>
        <end position="276"/>
    </location>
</feature>
<dbReference type="FunFam" id="3.30.60.20:FF:000002">
    <property type="entry name" value="Diacylglycerol kinase"/>
    <property type="match status" value="1"/>
</dbReference>
<dbReference type="PROSITE" id="PS50003">
    <property type="entry name" value="PH_DOMAIN"/>
    <property type="match status" value="1"/>
</dbReference>
<keyword evidence="12 15" id="KW-0418">Kinase</keyword>
<feature type="compositionally biased region" description="Low complexity" evidence="16">
    <location>
        <begin position="634"/>
        <end position="649"/>
    </location>
</feature>
<dbReference type="SMART" id="SM00454">
    <property type="entry name" value="SAM"/>
    <property type="match status" value="1"/>
</dbReference>
<dbReference type="FunFam" id="2.30.29.30:FF:000313">
    <property type="entry name" value="Diacylglycerol kinase"/>
    <property type="match status" value="1"/>
</dbReference>
<keyword evidence="5" id="KW-0963">Cytoplasm</keyword>
<dbReference type="Gene3D" id="2.30.29.30">
    <property type="entry name" value="Pleckstrin-homology domain (PH domain)/Phosphotyrosine-binding domain (PTB)"/>
    <property type="match status" value="1"/>
</dbReference>
<feature type="compositionally biased region" description="Basic and acidic residues" evidence="16">
    <location>
        <begin position="761"/>
        <end position="770"/>
    </location>
</feature>
<feature type="region of interest" description="Disordered" evidence="16">
    <location>
        <begin position="1195"/>
        <end position="1287"/>
    </location>
</feature>
<dbReference type="InterPro" id="IPR013761">
    <property type="entry name" value="SAM/pointed_sf"/>
</dbReference>
<dbReference type="Gene3D" id="1.10.150.50">
    <property type="entry name" value="Transcription Factor, Ets-1"/>
    <property type="match status" value="1"/>
</dbReference>
<dbReference type="SUPFAM" id="SSF111331">
    <property type="entry name" value="NAD kinase/diacylglycerol kinase-like"/>
    <property type="match status" value="2"/>
</dbReference>
<dbReference type="SMART" id="SM00046">
    <property type="entry name" value="DAGKc"/>
    <property type="match status" value="1"/>
</dbReference>
<evidence type="ECO:0000256" key="3">
    <source>
        <dbReference type="ARBA" id="ARBA00004496"/>
    </source>
</evidence>
<dbReference type="SMART" id="SM00109">
    <property type="entry name" value="C1"/>
    <property type="match status" value="2"/>
</dbReference>
<dbReference type="Pfam" id="PF22944">
    <property type="entry name" value="DGKD_4H"/>
    <property type="match status" value="1"/>
</dbReference>
<feature type="compositionally biased region" description="Basic and acidic residues" evidence="16">
    <location>
        <begin position="1253"/>
        <end position="1271"/>
    </location>
</feature>
<dbReference type="GO" id="GO:0046486">
    <property type="term" value="P:glycerolipid metabolic process"/>
    <property type="evidence" value="ECO:0007669"/>
    <property type="project" value="UniProtKB-ARBA"/>
</dbReference>
<feature type="domain" description="SAM" evidence="19">
    <location>
        <begin position="1868"/>
        <end position="1931"/>
    </location>
</feature>
<dbReference type="GO" id="GO:0004143">
    <property type="term" value="F:ATP-dependent diacylglycerol kinase activity"/>
    <property type="evidence" value="ECO:0007669"/>
    <property type="project" value="UniProtKB-EC"/>
</dbReference>
<dbReference type="FunFam" id="2.60.200.40:FF:000001">
    <property type="entry name" value="Diacylglycerol kinase"/>
    <property type="match status" value="1"/>
</dbReference>
<dbReference type="Pfam" id="PF00130">
    <property type="entry name" value="C1_1"/>
    <property type="match status" value="2"/>
</dbReference>
<dbReference type="SMART" id="SM00045">
    <property type="entry name" value="DAGKa"/>
    <property type="match status" value="1"/>
</dbReference>
<reference evidence="21 22" key="1">
    <citation type="journal article" date="2017" name="G3 (Bethesda)">
        <title>The Physical Genome Mapping of Anopheles albimanus Corrected Scaffold Misassemblies and Identified Interarm Rearrangements in Genus Anopheles.</title>
        <authorList>
            <person name="Artemov G.N."/>
            <person name="Peery A.N."/>
            <person name="Jiang X."/>
            <person name="Tu Z."/>
            <person name="Stegniy V.N."/>
            <person name="Sharakhova M.V."/>
            <person name="Sharakhov I.V."/>
        </authorList>
    </citation>
    <scope>NUCLEOTIDE SEQUENCE [LARGE SCALE GENOMIC DNA]</scope>
    <source>
        <strain evidence="21 22">ALBI9_A</strain>
    </source>
</reference>
<dbReference type="FunFam" id="1.10.150.50:FF:000021">
    <property type="entry name" value="Diacylglycerol kinase"/>
    <property type="match status" value="1"/>
</dbReference>